<feature type="active site" evidence="3">
    <location>
        <position position="285"/>
    </location>
</feature>
<dbReference type="InterPro" id="IPR001969">
    <property type="entry name" value="Aspartic_peptidase_AS"/>
</dbReference>
<dbReference type="GO" id="GO:0004190">
    <property type="term" value="F:aspartic-type endopeptidase activity"/>
    <property type="evidence" value="ECO:0007669"/>
    <property type="project" value="UniProtKB-KW"/>
</dbReference>
<keyword evidence="4" id="KW-0378">Hydrolase</keyword>
<reference evidence="8 9" key="1">
    <citation type="journal article" date="2015" name="Sci. Rep.">
        <title>Chromosome-level genome map provides insights into diverse defense mechanisms in the medicinal fungus Ganoderma sinense.</title>
        <authorList>
            <person name="Zhu Y."/>
            <person name="Xu J."/>
            <person name="Sun C."/>
            <person name="Zhou S."/>
            <person name="Xu H."/>
            <person name="Nelson D.R."/>
            <person name="Qian J."/>
            <person name="Song J."/>
            <person name="Luo H."/>
            <person name="Xiang L."/>
            <person name="Li Y."/>
            <person name="Xu Z."/>
            <person name="Ji A."/>
            <person name="Wang L."/>
            <person name="Lu S."/>
            <person name="Hayward A."/>
            <person name="Sun W."/>
            <person name="Li X."/>
            <person name="Schwartz D.C."/>
            <person name="Wang Y."/>
            <person name="Chen S."/>
        </authorList>
    </citation>
    <scope>NUCLEOTIDE SEQUENCE [LARGE SCALE GENOMIC DNA]</scope>
    <source>
        <strain evidence="8 9">ZZ0214-1</strain>
    </source>
</reference>
<feature type="region of interest" description="Disordered" evidence="5">
    <location>
        <begin position="513"/>
        <end position="532"/>
    </location>
</feature>
<dbReference type="OrthoDB" id="660550at2759"/>
<evidence type="ECO:0000256" key="4">
    <source>
        <dbReference type="RuleBase" id="RU000454"/>
    </source>
</evidence>
<dbReference type="PANTHER" id="PTHR47966">
    <property type="entry name" value="BETA-SITE APP-CLEAVING ENZYME, ISOFORM A-RELATED"/>
    <property type="match status" value="1"/>
</dbReference>
<evidence type="ECO:0000256" key="5">
    <source>
        <dbReference type="SAM" id="MobiDB-lite"/>
    </source>
</evidence>
<dbReference type="PROSITE" id="PS51767">
    <property type="entry name" value="PEPTIDASE_A1"/>
    <property type="match status" value="1"/>
</dbReference>
<organism evidence="8 9">
    <name type="scientific">Ganoderma sinense ZZ0214-1</name>
    <dbReference type="NCBI Taxonomy" id="1077348"/>
    <lineage>
        <taxon>Eukaryota</taxon>
        <taxon>Fungi</taxon>
        <taxon>Dikarya</taxon>
        <taxon>Basidiomycota</taxon>
        <taxon>Agaricomycotina</taxon>
        <taxon>Agaricomycetes</taxon>
        <taxon>Polyporales</taxon>
        <taxon>Polyporaceae</taxon>
        <taxon>Ganoderma</taxon>
    </lineage>
</organism>
<dbReference type="STRING" id="1077348.A0A2G8S4G2"/>
<dbReference type="PANTHER" id="PTHR47966:SF51">
    <property type="entry name" value="BETA-SITE APP-CLEAVING ENZYME, ISOFORM A-RELATED"/>
    <property type="match status" value="1"/>
</dbReference>
<dbReference type="Gene3D" id="2.40.70.10">
    <property type="entry name" value="Acid Proteases"/>
    <property type="match status" value="2"/>
</dbReference>
<dbReference type="Proteomes" id="UP000230002">
    <property type="component" value="Unassembled WGS sequence"/>
</dbReference>
<evidence type="ECO:0000256" key="1">
    <source>
        <dbReference type="ARBA" id="ARBA00007447"/>
    </source>
</evidence>
<dbReference type="InterPro" id="IPR033121">
    <property type="entry name" value="PEPTIDASE_A1"/>
</dbReference>
<gene>
    <name evidence="8" type="ORF">GSI_08710</name>
</gene>
<dbReference type="InterPro" id="IPR034164">
    <property type="entry name" value="Pepsin-like_dom"/>
</dbReference>
<dbReference type="InterPro" id="IPR001461">
    <property type="entry name" value="Aspartic_peptidase_A1"/>
</dbReference>
<dbReference type="SUPFAM" id="SSF50630">
    <property type="entry name" value="Acid proteases"/>
    <property type="match status" value="1"/>
</dbReference>
<dbReference type="Pfam" id="PF00026">
    <property type="entry name" value="Asp"/>
    <property type="match status" value="1"/>
</dbReference>
<dbReference type="CDD" id="cd05471">
    <property type="entry name" value="pepsin_like"/>
    <property type="match status" value="1"/>
</dbReference>
<dbReference type="PROSITE" id="PS00141">
    <property type="entry name" value="ASP_PROTEASE"/>
    <property type="match status" value="1"/>
</dbReference>
<keyword evidence="6" id="KW-0732">Signal</keyword>
<dbReference type="InterPro" id="IPR021109">
    <property type="entry name" value="Peptidase_aspartic_dom_sf"/>
</dbReference>
<name>A0A2G8S4G2_9APHY</name>
<keyword evidence="9" id="KW-1185">Reference proteome</keyword>
<evidence type="ECO:0000313" key="8">
    <source>
        <dbReference type="EMBL" id="PIL28666.1"/>
    </source>
</evidence>
<evidence type="ECO:0000256" key="3">
    <source>
        <dbReference type="PIRSR" id="PIRSR601461-1"/>
    </source>
</evidence>
<evidence type="ECO:0000259" key="7">
    <source>
        <dbReference type="PROSITE" id="PS51767"/>
    </source>
</evidence>
<evidence type="ECO:0000256" key="2">
    <source>
        <dbReference type="ARBA" id="ARBA00022750"/>
    </source>
</evidence>
<proteinExistence type="inferred from homology"/>
<sequence>MLPWLRIASVLLLSLPLSTSAAVITRGTSPVTLALTKHYNLTETSKIIELDQARAKGLIERAKTSASDSQLAGTSNVPSVSQGVFYSTTVGIGNPPKNYELIIDTGSSNTWVGAQTLTKPFVPTTSRFDRSFVLIRYGSGQFIGLEFTDTVHIGGLSISNQGFAAAAIAIGFQGIDGILGIGPVGLTCGSLIPDRSKCVPTVTDNASKEGLIDASVVGISFVPTTNPGDSNGELTFGGTDPSKVNGSITYVPITTTTPAGYYVGIDQTISYGNTVILLNGAGITDTGTTLILLATDAFNQYKNLTGAVMDKDTGLLRVTPQQFGNLRSLLFTIGGTPFELIPNAQAWPRRFNSLIGGSPNYVYLIVGNLGNVAGGSIAFINGMSFLERFYHVYDAGNNLAGFARTNYTYALKLKRSAAPSPCSFDRVLPKANTNTNAKTKLEAVQWCFAYAALDGERTRGLVESVEGRLALEEVDPRLRLGQWMQMGGWSEHTRAVLNALEGDTEYELEEYTWSTGTSEDERPAKRIRRDSE</sequence>
<dbReference type="AlphaFoldDB" id="A0A2G8S4G2"/>
<protein>
    <recommendedName>
        <fullName evidence="7">Peptidase A1 domain-containing protein</fullName>
    </recommendedName>
</protein>
<feature type="domain" description="Peptidase A1" evidence="7">
    <location>
        <begin position="86"/>
        <end position="403"/>
    </location>
</feature>
<dbReference type="GO" id="GO:0006508">
    <property type="term" value="P:proteolysis"/>
    <property type="evidence" value="ECO:0007669"/>
    <property type="project" value="UniProtKB-KW"/>
</dbReference>
<feature type="chain" id="PRO_5013762227" description="Peptidase A1 domain-containing protein" evidence="6">
    <location>
        <begin position="22"/>
        <end position="532"/>
    </location>
</feature>
<dbReference type="EMBL" id="AYKW01000023">
    <property type="protein sequence ID" value="PIL28666.1"/>
    <property type="molecule type" value="Genomic_DNA"/>
</dbReference>
<feature type="compositionally biased region" description="Basic and acidic residues" evidence="5">
    <location>
        <begin position="519"/>
        <end position="532"/>
    </location>
</feature>
<evidence type="ECO:0000313" key="9">
    <source>
        <dbReference type="Proteomes" id="UP000230002"/>
    </source>
</evidence>
<dbReference type="PRINTS" id="PR00792">
    <property type="entry name" value="PEPSIN"/>
</dbReference>
<evidence type="ECO:0000256" key="6">
    <source>
        <dbReference type="SAM" id="SignalP"/>
    </source>
</evidence>
<feature type="active site" evidence="3">
    <location>
        <position position="104"/>
    </location>
</feature>
<feature type="signal peptide" evidence="6">
    <location>
        <begin position="1"/>
        <end position="21"/>
    </location>
</feature>
<comment type="similarity">
    <text evidence="1 4">Belongs to the peptidase A1 family.</text>
</comment>
<accession>A0A2G8S4G2</accession>
<comment type="caution">
    <text evidence="8">The sequence shown here is derived from an EMBL/GenBank/DDBJ whole genome shotgun (WGS) entry which is preliminary data.</text>
</comment>
<keyword evidence="2 4" id="KW-0064">Aspartyl protease</keyword>
<keyword evidence="4" id="KW-0645">Protease</keyword>